<name>A0A1I7NWS3_9HYPH</name>
<dbReference type="EMBL" id="FPCH01000005">
    <property type="protein sequence ID" value="SFV39089.1"/>
    <property type="molecule type" value="Genomic_DNA"/>
</dbReference>
<evidence type="ECO:0000259" key="1">
    <source>
        <dbReference type="Pfam" id="PF04126"/>
    </source>
</evidence>
<accession>A0A1I7NWS3</accession>
<protein>
    <recommendedName>
        <fullName evidence="1">Cyclophilin TM1367-like domain-containing protein</fullName>
    </recommendedName>
</protein>
<gene>
    <name evidence="2" type="ORF">SAMN04488557_4114</name>
</gene>
<keyword evidence="3" id="KW-1185">Reference proteome</keyword>
<dbReference type="InterPro" id="IPR029000">
    <property type="entry name" value="Cyclophilin-like_dom_sf"/>
</dbReference>
<dbReference type="OrthoDB" id="7061637at2"/>
<organism evidence="2 3">
    <name type="scientific">Hyphomicrobium facile</name>
    <dbReference type="NCBI Taxonomy" id="51670"/>
    <lineage>
        <taxon>Bacteria</taxon>
        <taxon>Pseudomonadati</taxon>
        <taxon>Pseudomonadota</taxon>
        <taxon>Alphaproteobacteria</taxon>
        <taxon>Hyphomicrobiales</taxon>
        <taxon>Hyphomicrobiaceae</taxon>
        <taxon>Hyphomicrobium</taxon>
    </lineage>
</organism>
<proteinExistence type="predicted"/>
<evidence type="ECO:0000313" key="3">
    <source>
        <dbReference type="Proteomes" id="UP000199423"/>
    </source>
</evidence>
<dbReference type="AlphaFoldDB" id="A0A1I7NWS3"/>
<sequence length="126" mass="13432">MRKIVIRAGGVAIRARLLDTPTAERIWAALPIESAARTWGEEIYFDAPVSSAAEPDARVLVKAGDIVFWPDGDAISIGFGPTPLSKTRGEIRLAGPCNVWAQALDDVRQLKSVHPGVAISVSEADA</sequence>
<dbReference type="RefSeq" id="WP_092869617.1">
    <property type="nucleotide sequence ID" value="NZ_FPCH01000005.1"/>
</dbReference>
<dbReference type="Gene3D" id="2.40.100.20">
    <property type="match status" value="1"/>
</dbReference>
<dbReference type="Proteomes" id="UP000199423">
    <property type="component" value="Unassembled WGS sequence"/>
</dbReference>
<dbReference type="InterPro" id="IPR025658">
    <property type="entry name" value="Cyclophilin_TM1367"/>
</dbReference>
<dbReference type="STRING" id="51670.SAMN04488557_4114"/>
<feature type="domain" description="Cyclophilin TM1367-like" evidence="1">
    <location>
        <begin position="3"/>
        <end position="121"/>
    </location>
</feature>
<dbReference type="SUPFAM" id="SSF50891">
    <property type="entry name" value="Cyclophilin-like"/>
    <property type="match status" value="1"/>
</dbReference>
<evidence type="ECO:0000313" key="2">
    <source>
        <dbReference type="EMBL" id="SFV39089.1"/>
    </source>
</evidence>
<dbReference type="Pfam" id="PF04126">
    <property type="entry name" value="Cyclophil_like"/>
    <property type="match status" value="1"/>
</dbReference>
<reference evidence="3" key="1">
    <citation type="submission" date="2016-10" db="EMBL/GenBank/DDBJ databases">
        <authorList>
            <person name="Varghese N."/>
            <person name="Submissions S."/>
        </authorList>
    </citation>
    <scope>NUCLEOTIDE SEQUENCE [LARGE SCALE GENOMIC DNA]</scope>
    <source>
        <strain evidence="3">DSM 1565</strain>
    </source>
</reference>